<evidence type="ECO:0008006" key="4">
    <source>
        <dbReference type="Google" id="ProtNLM"/>
    </source>
</evidence>
<gene>
    <name evidence="2" type="ORF">R1flu_002869</name>
</gene>
<feature type="compositionally biased region" description="Acidic residues" evidence="1">
    <location>
        <begin position="201"/>
        <end position="211"/>
    </location>
</feature>
<sequence>MNGKQRLQADGDNGDASVKKRKGGQEKEKMAMDRRIWTPKEETELVKILQEHRARGRIIPVTSRSATYWLELMTILYPGDNGVHERRLYDKVRRMLQRYAEIRQLLQGKNDVIWKSAHEKMLFDSWEKIFDDETVQTITNGNKRAPAAKPAKDSITSSVKVVDQSALSSEDEEEAEVRILVSAKAVPPAKVRALVPPSSERDEEEDEEEESSPDKGRPKVKAEVEGRQEKVENGSTKRRRVSGEESVLDVKSLKAELMDFVHKLRNDCMTELAEVKSQLMSPARLQLARKRQELFMEELALQEKELEINRRYCRSQKDALKP</sequence>
<comment type="caution">
    <text evidence="2">The sequence shown here is derived from an EMBL/GenBank/DDBJ whole genome shotgun (WGS) entry which is preliminary data.</text>
</comment>
<protein>
    <recommendedName>
        <fullName evidence="4">Myb-like domain-containing protein</fullName>
    </recommendedName>
</protein>
<accession>A0ABD1Y7C8</accession>
<evidence type="ECO:0000313" key="2">
    <source>
        <dbReference type="EMBL" id="KAL2622664.1"/>
    </source>
</evidence>
<dbReference type="Proteomes" id="UP001605036">
    <property type="component" value="Unassembled WGS sequence"/>
</dbReference>
<dbReference type="EMBL" id="JBHFFA010000006">
    <property type="protein sequence ID" value="KAL2622664.1"/>
    <property type="molecule type" value="Genomic_DNA"/>
</dbReference>
<evidence type="ECO:0000256" key="1">
    <source>
        <dbReference type="SAM" id="MobiDB-lite"/>
    </source>
</evidence>
<keyword evidence="3" id="KW-1185">Reference proteome</keyword>
<dbReference type="AlphaFoldDB" id="A0ABD1Y7C8"/>
<feature type="region of interest" description="Disordered" evidence="1">
    <location>
        <begin position="190"/>
        <end position="243"/>
    </location>
</feature>
<reference evidence="2 3" key="1">
    <citation type="submission" date="2024-09" db="EMBL/GenBank/DDBJ databases">
        <title>Chromosome-scale assembly of Riccia fluitans.</title>
        <authorList>
            <person name="Paukszto L."/>
            <person name="Sawicki J."/>
            <person name="Karawczyk K."/>
            <person name="Piernik-Szablinska J."/>
            <person name="Szczecinska M."/>
            <person name="Mazdziarz M."/>
        </authorList>
    </citation>
    <scope>NUCLEOTIDE SEQUENCE [LARGE SCALE GENOMIC DNA]</scope>
    <source>
        <strain evidence="2">Rf_01</strain>
        <tissue evidence="2">Aerial parts of the thallus</tissue>
    </source>
</reference>
<evidence type="ECO:0000313" key="3">
    <source>
        <dbReference type="Proteomes" id="UP001605036"/>
    </source>
</evidence>
<feature type="compositionally biased region" description="Basic and acidic residues" evidence="1">
    <location>
        <begin position="212"/>
        <end position="232"/>
    </location>
</feature>
<proteinExistence type="predicted"/>
<organism evidence="2 3">
    <name type="scientific">Riccia fluitans</name>
    <dbReference type="NCBI Taxonomy" id="41844"/>
    <lineage>
        <taxon>Eukaryota</taxon>
        <taxon>Viridiplantae</taxon>
        <taxon>Streptophyta</taxon>
        <taxon>Embryophyta</taxon>
        <taxon>Marchantiophyta</taxon>
        <taxon>Marchantiopsida</taxon>
        <taxon>Marchantiidae</taxon>
        <taxon>Marchantiales</taxon>
        <taxon>Ricciaceae</taxon>
        <taxon>Riccia</taxon>
    </lineage>
</organism>
<feature type="region of interest" description="Disordered" evidence="1">
    <location>
        <begin position="1"/>
        <end position="31"/>
    </location>
</feature>
<name>A0ABD1Y7C8_9MARC</name>